<dbReference type="InterPro" id="IPR043502">
    <property type="entry name" value="DNA/RNA_pol_sf"/>
</dbReference>
<dbReference type="NCBIfam" id="NF002955">
    <property type="entry name" value="PRK03609.1"/>
    <property type="match status" value="1"/>
</dbReference>
<dbReference type="InterPro" id="IPR024728">
    <property type="entry name" value="PolY_HhH_motif"/>
</dbReference>
<keyword evidence="7" id="KW-0614">Plasmid</keyword>
<accession>A0A811AQW7</accession>
<keyword evidence="3" id="KW-0741">SOS mutagenesis</keyword>
<dbReference type="GO" id="GO:0003684">
    <property type="term" value="F:damaged DNA binding"/>
    <property type="evidence" value="ECO:0007669"/>
    <property type="project" value="InterPro"/>
</dbReference>
<feature type="domain" description="UmuC" evidence="6">
    <location>
        <begin position="1"/>
        <end position="55"/>
    </location>
</feature>
<dbReference type="GO" id="GO:0042276">
    <property type="term" value="P:error-prone translesion synthesis"/>
    <property type="evidence" value="ECO:0007669"/>
    <property type="project" value="TreeGrafter"/>
</dbReference>
<dbReference type="SUPFAM" id="SSF56672">
    <property type="entry name" value="DNA/RNA polymerases"/>
    <property type="match status" value="1"/>
</dbReference>
<dbReference type="InterPro" id="IPR025188">
    <property type="entry name" value="DUF4113"/>
</dbReference>
<dbReference type="AlphaFoldDB" id="A0A811AQW7"/>
<dbReference type="GO" id="GO:0003887">
    <property type="term" value="F:DNA-directed DNA polymerase activity"/>
    <property type="evidence" value="ECO:0007669"/>
    <property type="project" value="TreeGrafter"/>
</dbReference>
<evidence type="ECO:0000256" key="3">
    <source>
        <dbReference type="ARBA" id="ARBA00023199"/>
    </source>
</evidence>
<dbReference type="PANTHER" id="PTHR11076:SF34">
    <property type="entry name" value="PROTEIN UMUC"/>
    <property type="match status" value="1"/>
</dbReference>
<dbReference type="PROSITE" id="PS50173">
    <property type="entry name" value="UMUC"/>
    <property type="match status" value="1"/>
</dbReference>
<comment type="similarity">
    <text evidence="1">Belongs to the DNA polymerase type-Y family.</text>
</comment>
<evidence type="ECO:0000256" key="5">
    <source>
        <dbReference type="ARBA" id="ARBA00023236"/>
    </source>
</evidence>
<dbReference type="Gene3D" id="1.10.150.20">
    <property type="entry name" value="5' to 3' exonuclease, C-terminal subdomain"/>
    <property type="match status" value="1"/>
</dbReference>
<dbReference type="GO" id="GO:0006281">
    <property type="term" value="P:DNA repair"/>
    <property type="evidence" value="ECO:0007669"/>
    <property type="project" value="UniProtKB-KW"/>
</dbReference>
<evidence type="ECO:0000256" key="2">
    <source>
        <dbReference type="ARBA" id="ARBA00022763"/>
    </source>
</evidence>
<proteinExistence type="inferred from homology"/>
<sequence length="289" mass="31905">MGVGIAPTKTLAKSAQWATKQWPQFSGVVALTAENRNRILKLLGLQPVGEVWGVGRRLTEKLNALGINTALQLAQANTAFIRKNFSVILERTVRELNGESCISLEEAPPAKQQIVCSRSFGERITDKDAMHRGCCSVCRAGRRETTWGASVLPAGDDICTDIPFAVKEPCYSNAAVEKLPLPTQDSRDIIAAACRALNHVWREGYRYMKAGVMLADFTPSGIAQPGLFDEIQPRKNSEKLMKTLDELNQSGKGKVWFAGRGTAPEWQMKREMLSPAYTTRWTDLPVAQL</sequence>
<keyword evidence="4" id="KW-0234">DNA repair</keyword>
<keyword evidence="2" id="KW-0227">DNA damage</keyword>
<dbReference type="Pfam" id="PF11799">
    <property type="entry name" value="IMS_C"/>
    <property type="match status" value="1"/>
</dbReference>
<dbReference type="InterPro" id="IPR050116">
    <property type="entry name" value="DNA_polymerase-Y"/>
</dbReference>
<dbReference type="Pfam" id="PF11798">
    <property type="entry name" value="IMS_HHH"/>
    <property type="match status" value="1"/>
</dbReference>
<dbReference type="InterPro" id="IPR017961">
    <property type="entry name" value="DNA_pol_Y-fam_little_finger"/>
</dbReference>
<name>A0A811AQW7_ECOLX</name>
<dbReference type="InterPro" id="IPR001126">
    <property type="entry name" value="UmuC"/>
</dbReference>
<evidence type="ECO:0000259" key="6">
    <source>
        <dbReference type="PROSITE" id="PS50173"/>
    </source>
</evidence>
<reference evidence="7" key="1">
    <citation type="submission" date="2021-03" db="EMBL/GenBank/DDBJ databases">
        <title>Whole genome sequence of tetracycline resistant plasmid in Escherichia coli.</title>
        <authorList>
            <person name="Usui M."/>
            <person name="Fukuda A."/>
        </authorList>
    </citation>
    <scope>NUCLEOTIDE SEQUENCE</scope>
    <source>
        <strain evidence="7">K38</strain>
        <plasmid evidence="7">pK38</plasmid>
    </source>
</reference>
<keyword evidence="5" id="KW-0742">SOS response</keyword>
<evidence type="ECO:0000256" key="1">
    <source>
        <dbReference type="ARBA" id="ARBA00010945"/>
    </source>
</evidence>
<dbReference type="GO" id="GO:0005829">
    <property type="term" value="C:cytosol"/>
    <property type="evidence" value="ECO:0007669"/>
    <property type="project" value="TreeGrafter"/>
</dbReference>
<evidence type="ECO:0000256" key="4">
    <source>
        <dbReference type="ARBA" id="ARBA00023204"/>
    </source>
</evidence>
<dbReference type="PANTHER" id="PTHR11076">
    <property type="entry name" value="DNA REPAIR POLYMERASE UMUC / TRANSFERASE FAMILY MEMBER"/>
    <property type="match status" value="1"/>
</dbReference>
<dbReference type="EMBL" id="LC620534">
    <property type="protein sequence ID" value="BCT73817.1"/>
    <property type="molecule type" value="Genomic_DNA"/>
</dbReference>
<dbReference type="GO" id="GO:0009432">
    <property type="term" value="P:SOS response"/>
    <property type="evidence" value="ECO:0007669"/>
    <property type="project" value="UniProtKB-KW"/>
</dbReference>
<protein>
    <recommendedName>
        <fullName evidence="6">UmuC domain-containing protein</fullName>
    </recommendedName>
</protein>
<organism evidence="7">
    <name type="scientific">Escherichia coli</name>
    <dbReference type="NCBI Taxonomy" id="562"/>
    <lineage>
        <taxon>Bacteria</taxon>
        <taxon>Pseudomonadati</taxon>
        <taxon>Pseudomonadota</taxon>
        <taxon>Gammaproteobacteria</taxon>
        <taxon>Enterobacterales</taxon>
        <taxon>Enterobacteriaceae</taxon>
        <taxon>Escherichia</taxon>
    </lineage>
</organism>
<evidence type="ECO:0000313" key="7">
    <source>
        <dbReference type="EMBL" id="BCT73817.1"/>
    </source>
</evidence>
<dbReference type="Pfam" id="PF13438">
    <property type="entry name" value="DUF4113"/>
    <property type="match status" value="1"/>
</dbReference>
<geneLocation type="plasmid" evidence="7">
    <name>pK38</name>
</geneLocation>